<protein>
    <submittedName>
        <fullName evidence="1">Uncharacterized protein</fullName>
    </submittedName>
</protein>
<comment type="caution">
    <text evidence="1">The sequence shown here is derived from an EMBL/GenBank/DDBJ whole genome shotgun (WGS) entry which is preliminary data.</text>
</comment>
<gene>
    <name evidence="1" type="ORF">pipiens_002352</name>
</gene>
<sequence length="133" mass="15204">MFVATCKRKYAFQLEERSQICQFEKAFLQDILRDQFVVGVYSKALRTKLLSEPKLTFNRACLIALSWEATVDRQIPVVVKPNISVQFIPKKNTASDSSETCDLYCVQCCTNHRPGMCAAKKMSCFACQQNARY</sequence>
<reference evidence="1 2" key="1">
    <citation type="submission" date="2024-05" db="EMBL/GenBank/DDBJ databases">
        <title>Culex pipiens pipiens assembly and annotation.</title>
        <authorList>
            <person name="Alout H."/>
            <person name="Durand T."/>
        </authorList>
    </citation>
    <scope>NUCLEOTIDE SEQUENCE [LARGE SCALE GENOMIC DNA]</scope>
    <source>
        <strain evidence="1">HA-2024</strain>
        <tissue evidence="1">Whole body</tissue>
    </source>
</reference>
<proteinExistence type="predicted"/>
<name>A0ABD1DG73_CULPP</name>
<evidence type="ECO:0000313" key="1">
    <source>
        <dbReference type="EMBL" id="KAL1398696.1"/>
    </source>
</evidence>
<organism evidence="1 2">
    <name type="scientific">Culex pipiens pipiens</name>
    <name type="common">Northern house mosquito</name>
    <dbReference type="NCBI Taxonomy" id="38569"/>
    <lineage>
        <taxon>Eukaryota</taxon>
        <taxon>Metazoa</taxon>
        <taxon>Ecdysozoa</taxon>
        <taxon>Arthropoda</taxon>
        <taxon>Hexapoda</taxon>
        <taxon>Insecta</taxon>
        <taxon>Pterygota</taxon>
        <taxon>Neoptera</taxon>
        <taxon>Endopterygota</taxon>
        <taxon>Diptera</taxon>
        <taxon>Nematocera</taxon>
        <taxon>Culicoidea</taxon>
        <taxon>Culicidae</taxon>
        <taxon>Culicinae</taxon>
        <taxon>Culicini</taxon>
        <taxon>Culex</taxon>
        <taxon>Culex</taxon>
    </lineage>
</organism>
<dbReference type="Proteomes" id="UP001562425">
    <property type="component" value="Unassembled WGS sequence"/>
</dbReference>
<keyword evidence="2" id="KW-1185">Reference proteome</keyword>
<dbReference type="EMBL" id="JBEHCU010005808">
    <property type="protein sequence ID" value="KAL1398696.1"/>
    <property type="molecule type" value="Genomic_DNA"/>
</dbReference>
<accession>A0ABD1DG73</accession>
<evidence type="ECO:0000313" key="2">
    <source>
        <dbReference type="Proteomes" id="UP001562425"/>
    </source>
</evidence>
<dbReference type="AlphaFoldDB" id="A0ABD1DG73"/>